<gene>
    <name evidence="2" type="ORF">CWB96_21370</name>
    <name evidence="1" type="ORF">CWB97_13455</name>
</gene>
<dbReference type="Proteomes" id="UP000305730">
    <property type="component" value="Unassembled WGS sequence"/>
</dbReference>
<dbReference type="EMBL" id="PNCL01000153">
    <property type="protein sequence ID" value="TMP53285.1"/>
    <property type="molecule type" value="Genomic_DNA"/>
</dbReference>
<dbReference type="Proteomes" id="UP000307706">
    <property type="component" value="Unassembled WGS sequence"/>
</dbReference>
<protein>
    <submittedName>
        <fullName evidence="2">Uncharacterized protein</fullName>
    </submittedName>
</protein>
<keyword evidence="3" id="KW-1185">Reference proteome</keyword>
<reference evidence="3 4" key="2">
    <citation type="submission" date="2019-06" db="EMBL/GenBank/DDBJ databases">
        <title>Co-occurence of chitin degradation, pigmentation and bioactivity in marine Pseudoalteromonas.</title>
        <authorList>
            <person name="Sonnenschein E.C."/>
            <person name="Bech P.K."/>
        </authorList>
    </citation>
    <scope>NUCLEOTIDE SEQUENCE [LARGE SCALE GENOMIC DNA]</scope>
    <source>
        <strain evidence="4">S2231</strain>
        <strain evidence="1 3">S2233</strain>
    </source>
</reference>
<comment type="caution">
    <text evidence="2">The sequence shown here is derived from an EMBL/GenBank/DDBJ whole genome shotgun (WGS) entry which is preliminary data.</text>
</comment>
<evidence type="ECO:0000313" key="2">
    <source>
        <dbReference type="EMBL" id="TMP53285.1"/>
    </source>
</evidence>
<reference evidence="3 4" key="1">
    <citation type="submission" date="2017-12" db="EMBL/GenBank/DDBJ databases">
        <authorList>
            <person name="Paulsen S."/>
            <person name="Gram L.K."/>
        </authorList>
    </citation>
    <scope>NUCLEOTIDE SEQUENCE [LARGE SCALE GENOMIC DNA]</scope>
    <source>
        <strain evidence="2 4">S2231</strain>
        <strain evidence="1 3">S2233</strain>
    </source>
</reference>
<reference evidence="2" key="3">
    <citation type="submission" date="2019-09" db="EMBL/GenBank/DDBJ databases">
        <title>Co-occurence of chitin degradation, pigmentation and bioactivity in marine Pseudoalteromonas.</title>
        <authorList>
            <person name="Sonnenschein E.C."/>
            <person name="Bech P.K."/>
        </authorList>
    </citation>
    <scope>NUCLEOTIDE SEQUENCE</scope>
    <source>
        <strain evidence="2">S2231</strain>
    </source>
</reference>
<evidence type="ECO:0000313" key="1">
    <source>
        <dbReference type="EMBL" id="TMP41769.1"/>
    </source>
</evidence>
<accession>A0A5S3XKW0</accession>
<proteinExistence type="predicted"/>
<evidence type="ECO:0000313" key="3">
    <source>
        <dbReference type="Proteomes" id="UP000305730"/>
    </source>
</evidence>
<sequence length="201" mass="22840">MSLVHTTPLHKLIDEHQTRYEQYVTAQQKSHDQDSTDTIQWHSVLNGQFLSYVLPQLEQAKTLLAEHGYGADIVIKRKAIQQGDDSVLDAITQVTLSFSGSHSSDAVLSSQNSETNRLLFFISEHSHYISARYITALASSEVQVLYFYDESGRYYPQAPHWHYGSEHPHHPPCNTYSSESQSIISDFINLVFLQVRGKLTT</sequence>
<organism evidence="2 4">
    <name type="scientific">Pseudoalteromonas citrea</name>
    <dbReference type="NCBI Taxonomy" id="43655"/>
    <lineage>
        <taxon>Bacteria</taxon>
        <taxon>Pseudomonadati</taxon>
        <taxon>Pseudomonadota</taxon>
        <taxon>Gammaproteobacteria</taxon>
        <taxon>Alteromonadales</taxon>
        <taxon>Pseudoalteromonadaceae</taxon>
        <taxon>Pseudoalteromonas</taxon>
    </lineage>
</organism>
<dbReference type="EMBL" id="PNCK01000047">
    <property type="protein sequence ID" value="TMP41769.1"/>
    <property type="molecule type" value="Genomic_DNA"/>
</dbReference>
<dbReference type="AlphaFoldDB" id="A0A5S3XKW0"/>
<dbReference type="RefSeq" id="WP_138597413.1">
    <property type="nucleotide sequence ID" value="NZ_PNCK01000047.1"/>
</dbReference>
<dbReference type="OrthoDB" id="6299929at2"/>
<name>A0A5S3XKW0_9GAMM</name>
<evidence type="ECO:0000313" key="4">
    <source>
        <dbReference type="Proteomes" id="UP000307706"/>
    </source>
</evidence>